<dbReference type="PROSITE" id="PS51294">
    <property type="entry name" value="HTH_MYB"/>
    <property type="match status" value="2"/>
</dbReference>
<accession>A0A9W7LCQ7</accession>
<keyword evidence="1" id="KW-0677">Repeat</keyword>
<protein>
    <submittedName>
        <fullName evidence="6">Uncharacterized protein</fullName>
    </submittedName>
</protein>
<evidence type="ECO:0000256" key="2">
    <source>
        <dbReference type="ARBA" id="ARBA00023125"/>
    </source>
</evidence>
<keyword evidence="2" id="KW-0238">DNA-binding</keyword>
<organism evidence="6 7">
    <name type="scientific">Triparma columacea</name>
    <dbReference type="NCBI Taxonomy" id="722753"/>
    <lineage>
        <taxon>Eukaryota</taxon>
        <taxon>Sar</taxon>
        <taxon>Stramenopiles</taxon>
        <taxon>Ochrophyta</taxon>
        <taxon>Bolidophyceae</taxon>
        <taxon>Parmales</taxon>
        <taxon>Triparmaceae</taxon>
        <taxon>Triparma</taxon>
    </lineage>
</organism>
<feature type="domain" description="HTH myb-type" evidence="5">
    <location>
        <begin position="61"/>
        <end position="115"/>
    </location>
</feature>
<evidence type="ECO:0000313" key="6">
    <source>
        <dbReference type="EMBL" id="GMI46330.1"/>
    </source>
</evidence>
<dbReference type="PANTHER" id="PTHR45614">
    <property type="entry name" value="MYB PROTEIN-RELATED"/>
    <property type="match status" value="1"/>
</dbReference>
<feature type="region of interest" description="Disordered" evidence="3">
    <location>
        <begin position="208"/>
        <end position="229"/>
    </location>
</feature>
<dbReference type="AlphaFoldDB" id="A0A9W7LCQ7"/>
<evidence type="ECO:0000259" key="5">
    <source>
        <dbReference type="PROSITE" id="PS51294"/>
    </source>
</evidence>
<keyword evidence="7" id="KW-1185">Reference proteome</keyword>
<dbReference type="GO" id="GO:0000978">
    <property type="term" value="F:RNA polymerase II cis-regulatory region sequence-specific DNA binding"/>
    <property type="evidence" value="ECO:0007669"/>
    <property type="project" value="TreeGrafter"/>
</dbReference>
<name>A0A9W7LCQ7_9STRA</name>
<gene>
    <name evidence="6" type="ORF">TrCOL_g9569</name>
</gene>
<dbReference type="GO" id="GO:0000981">
    <property type="term" value="F:DNA-binding transcription factor activity, RNA polymerase II-specific"/>
    <property type="evidence" value="ECO:0007669"/>
    <property type="project" value="TreeGrafter"/>
</dbReference>
<dbReference type="SUPFAM" id="SSF46689">
    <property type="entry name" value="Homeodomain-like"/>
    <property type="match status" value="1"/>
</dbReference>
<feature type="domain" description="HTH myb-type" evidence="5">
    <location>
        <begin position="9"/>
        <end position="60"/>
    </location>
</feature>
<evidence type="ECO:0000256" key="1">
    <source>
        <dbReference type="ARBA" id="ARBA00022737"/>
    </source>
</evidence>
<feature type="domain" description="Myb-like" evidence="4">
    <location>
        <begin position="61"/>
        <end position="111"/>
    </location>
</feature>
<evidence type="ECO:0000256" key="3">
    <source>
        <dbReference type="SAM" id="MobiDB-lite"/>
    </source>
</evidence>
<dbReference type="InterPro" id="IPR001005">
    <property type="entry name" value="SANT/Myb"/>
</dbReference>
<dbReference type="GO" id="GO:0005634">
    <property type="term" value="C:nucleus"/>
    <property type="evidence" value="ECO:0007669"/>
    <property type="project" value="TreeGrafter"/>
</dbReference>
<feature type="compositionally biased region" description="Low complexity" evidence="3">
    <location>
        <begin position="134"/>
        <end position="155"/>
    </location>
</feature>
<proteinExistence type="predicted"/>
<dbReference type="PANTHER" id="PTHR45614:SF274">
    <property type="entry name" value="MYB-LIKE DNA-BINDING PROTEIN"/>
    <property type="match status" value="1"/>
</dbReference>
<dbReference type="Gene3D" id="1.10.10.60">
    <property type="entry name" value="Homeodomain-like"/>
    <property type="match status" value="2"/>
</dbReference>
<reference evidence="7" key="1">
    <citation type="journal article" date="2023" name="Commun. Biol.">
        <title>Genome analysis of Parmales, the sister group of diatoms, reveals the evolutionary specialization of diatoms from phago-mixotrophs to photoautotrophs.</title>
        <authorList>
            <person name="Ban H."/>
            <person name="Sato S."/>
            <person name="Yoshikawa S."/>
            <person name="Yamada K."/>
            <person name="Nakamura Y."/>
            <person name="Ichinomiya M."/>
            <person name="Sato N."/>
            <person name="Blanc-Mathieu R."/>
            <person name="Endo H."/>
            <person name="Kuwata A."/>
            <person name="Ogata H."/>
        </authorList>
    </citation>
    <scope>NUCLEOTIDE SEQUENCE [LARGE SCALE GENOMIC DNA]</scope>
</reference>
<dbReference type="InterPro" id="IPR017930">
    <property type="entry name" value="Myb_dom"/>
</dbReference>
<dbReference type="EMBL" id="BRYA01000293">
    <property type="protein sequence ID" value="GMI46330.1"/>
    <property type="molecule type" value="Genomic_DNA"/>
</dbReference>
<dbReference type="PROSITE" id="PS50090">
    <property type="entry name" value="MYB_LIKE"/>
    <property type="match status" value="2"/>
</dbReference>
<dbReference type="Proteomes" id="UP001165065">
    <property type="component" value="Unassembled WGS sequence"/>
</dbReference>
<feature type="region of interest" description="Disordered" evidence="3">
    <location>
        <begin position="121"/>
        <end position="155"/>
    </location>
</feature>
<evidence type="ECO:0000259" key="4">
    <source>
        <dbReference type="PROSITE" id="PS50090"/>
    </source>
</evidence>
<feature type="compositionally biased region" description="Basic and acidic residues" evidence="3">
    <location>
        <begin position="215"/>
        <end position="225"/>
    </location>
</feature>
<dbReference type="InterPro" id="IPR009057">
    <property type="entry name" value="Homeodomain-like_sf"/>
</dbReference>
<dbReference type="Pfam" id="PF13921">
    <property type="entry name" value="Myb_DNA-bind_6"/>
    <property type="match status" value="1"/>
</dbReference>
<sequence>MERNLKSERRAWTSEEDSTIVSLVKENGTKKWSLVASSLTSLYGISRSGKQCRTRWLNHLDPSIKKTPWTPSEERYIREAQQSVGNRWAEIAKGLPGRTDNSIKNHWYSTMRRNMRRLAKVTEGGGGGKKDSRSTSSTSTVVSSSSSSSASVLGSPFPPPPPFLGVMSGLGKLETEVLMRGYGDLNRMIGLGTKERVKKRRREATLGGVDLGGISKDDKRRRSDSDVSVSPDVVGCPVDVVVGGGSNEWMVEGLDRVRMCSHMSVLLGIFTVEGVRGPGGGDLGRVRGGGP</sequence>
<dbReference type="OrthoDB" id="2143914at2759"/>
<dbReference type="SMART" id="SM00717">
    <property type="entry name" value="SANT"/>
    <property type="match status" value="2"/>
</dbReference>
<dbReference type="FunFam" id="1.10.10.60:FF:000010">
    <property type="entry name" value="Transcriptional activator Myb isoform A"/>
    <property type="match status" value="1"/>
</dbReference>
<evidence type="ECO:0000313" key="7">
    <source>
        <dbReference type="Proteomes" id="UP001165065"/>
    </source>
</evidence>
<dbReference type="InterPro" id="IPR050560">
    <property type="entry name" value="MYB_TF"/>
</dbReference>
<feature type="domain" description="Myb-like" evidence="4">
    <location>
        <begin position="4"/>
        <end position="60"/>
    </location>
</feature>
<dbReference type="CDD" id="cd00167">
    <property type="entry name" value="SANT"/>
    <property type="match status" value="2"/>
</dbReference>
<comment type="caution">
    <text evidence="6">The sequence shown here is derived from an EMBL/GenBank/DDBJ whole genome shotgun (WGS) entry which is preliminary data.</text>
</comment>